<dbReference type="InterPro" id="IPR052196">
    <property type="entry name" value="Bact_Kbp"/>
</dbReference>
<feature type="compositionally biased region" description="Polar residues" evidence="1">
    <location>
        <begin position="344"/>
        <end position="356"/>
    </location>
</feature>
<dbReference type="Pfam" id="PF01476">
    <property type="entry name" value="LysM"/>
    <property type="match status" value="2"/>
</dbReference>
<proteinExistence type="predicted"/>
<keyword evidence="5" id="KW-1185">Reference proteome</keyword>
<dbReference type="InterPro" id="IPR018392">
    <property type="entry name" value="LysM"/>
</dbReference>
<dbReference type="CDD" id="cd00118">
    <property type="entry name" value="LysM"/>
    <property type="match status" value="2"/>
</dbReference>
<dbReference type="SMART" id="SM00257">
    <property type="entry name" value="LysM"/>
    <property type="match status" value="2"/>
</dbReference>
<organism evidence="4 5">
    <name type="scientific">Polystyrenella longa</name>
    <dbReference type="NCBI Taxonomy" id="2528007"/>
    <lineage>
        <taxon>Bacteria</taxon>
        <taxon>Pseudomonadati</taxon>
        <taxon>Planctomycetota</taxon>
        <taxon>Planctomycetia</taxon>
        <taxon>Planctomycetales</taxon>
        <taxon>Planctomycetaceae</taxon>
        <taxon>Polystyrenella</taxon>
    </lineage>
</organism>
<evidence type="ECO:0000313" key="4">
    <source>
        <dbReference type="EMBL" id="QDU80854.1"/>
    </source>
</evidence>
<reference evidence="4 5" key="1">
    <citation type="submission" date="2019-02" db="EMBL/GenBank/DDBJ databases">
        <title>Deep-cultivation of Planctomycetes and their phenomic and genomic characterization uncovers novel biology.</title>
        <authorList>
            <person name="Wiegand S."/>
            <person name="Jogler M."/>
            <person name="Boedeker C."/>
            <person name="Pinto D."/>
            <person name="Vollmers J."/>
            <person name="Rivas-Marin E."/>
            <person name="Kohn T."/>
            <person name="Peeters S.H."/>
            <person name="Heuer A."/>
            <person name="Rast P."/>
            <person name="Oberbeckmann S."/>
            <person name="Bunk B."/>
            <person name="Jeske O."/>
            <person name="Meyerdierks A."/>
            <person name="Storesund J.E."/>
            <person name="Kallscheuer N."/>
            <person name="Luecker S."/>
            <person name="Lage O.M."/>
            <person name="Pohl T."/>
            <person name="Merkel B.J."/>
            <person name="Hornburger P."/>
            <person name="Mueller R.-W."/>
            <person name="Bruemmer F."/>
            <person name="Labrenz M."/>
            <person name="Spormann A.M."/>
            <person name="Op den Camp H."/>
            <person name="Overmann J."/>
            <person name="Amann R."/>
            <person name="Jetten M.S.M."/>
            <person name="Mascher T."/>
            <person name="Medema M.H."/>
            <person name="Devos D.P."/>
            <person name="Kaster A.-K."/>
            <person name="Ovreas L."/>
            <person name="Rohde M."/>
            <person name="Galperin M.Y."/>
            <person name="Jogler C."/>
        </authorList>
    </citation>
    <scope>NUCLEOTIDE SEQUENCE [LARGE SCALE GENOMIC DNA]</scope>
    <source>
        <strain evidence="4 5">Pla110</strain>
    </source>
</reference>
<feature type="region of interest" description="Disordered" evidence="1">
    <location>
        <begin position="42"/>
        <end position="436"/>
    </location>
</feature>
<dbReference type="InterPro" id="IPR036779">
    <property type="entry name" value="LysM_dom_sf"/>
</dbReference>
<dbReference type="PROSITE" id="PS51782">
    <property type="entry name" value="LYSM"/>
    <property type="match status" value="2"/>
</dbReference>
<feature type="domain" description="LysM" evidence="3">
    <location>
        <begin position="439"/>
        <end position="488"/>
    </location>
</feature>
<dbReference type="RefSeq" id="WP_144996089.1">
    <property type="nucleotide sequence ID" value="NZ_CP036281.1"/>
</dbReference>
<feature type="domain" description="LysM" evidence="3">
    <location>
        <begin position="533"/>
        <end position="582"/>
    </location>
</feature>
<dbReference type="AlphaFoldDB" id="A0A518CNT7"/>
<feature type="compositionally biased region" description="Polar residues" evidence="1">
    <location>
        <begin position="80"/>
        <end position="92"/>
    </location>
</feature>
<dbReference type="OrthoDB" id="9800780at2"/>
<feature type="compositionally biased region" description="Polar residues" evidence="1">
    <location>
        <begin position="161"/>
        <end position="171"/>
    </location>
</feature>
<accession>A0A518CNT7</accession>
<protein>
    <submittedName>
        <fullName evidence="4">LysM domain/BON superfamily protein</fullName>
    </submittedName>
</protein>
<name>A0A518CNT7_9PLAN</name>
<feature type="compositionally biased region" description="Polar residues" evidence="1">
    <location>
        <begin position="223"/>
        <end position="251"/>
    </location>
</feature>
<feature type="compositionally biased region" description="Polar residues" evidence="1">
    <location>
        <begin position="404"/>
        <end position="423"/>
    </location>
</feature>
<evidence type="ECO:0000313" key="5">
    <source>
        <dbReference type="Proteomes" id="UP000317178"/>
    </source>
</evidence>
<gene>
    <name evidence="4" type="ORF">Pla110_25900</name>
</gene>
<dbReference type="Proteomes" id="UP000317178">
    <property type="component" value="Chromosome"/>
</dbReference>
<feature type="compositionally biased region" description="Low complexity" evidence="1">
    <location>
        <begin position="63"/>
        <end position="79"/>
    </location>
</feature>
<dbReference type="PANTHER" id="PTHR34700">
    <property type="entry name" value="POTASSIUM BINDING PROTEIN KBP"/>
    <property type="match status" value="1"/>
</dbReference>
<evidence type="ECO:0000256" key="1">
    <source>
        <dbReference type="SAM" id="MobiDB-lite"/>
    </source>
</evidence>
<keyword evidence="2" id="KW-0472">Membrane</keyword>
<dbReference type="EMBL" id="CP036281">
    <property type="protein sequence ID" value="QDU80854.1"/>
    <property type="molecule type" value="Genomic_DNA"/>
</dbReference>
<keyword evidence="2" id="KW-1133">Transmembrane helix</keyword>
<dbReference type="PANTHER" id="PTHR34700:SF4">
    <property type="entry name" value="PHAGE-LIKE ELEMENT PBSX PROTEIN XKDP"/>
    <property type="match status" value="1"/>
</dbReference>
<dbReference type="Gene3D" id="3.10.350.10">
    <property type="entry name" value="LysM domain"/>
    <property type="match status" value="2"/>
</dbReference>
<sequence length="601" mass="65103">MKTETKFGLLTIVILLGVFGYVVFDKWETRKAIIAAGGDPDAVEGEVAEGENPGDPFLDEGQTPVVNVNNEVESTETSSDLFSEANSNSSPADNKLPANTFAANEEPFSPDAEPAFSEANSNESDFGNEFGDQFSDADPFPEAQEGSPQESAQPNAFAEDNTFSEPNSFSEPNAFAEDNSFGEDNTFSEPDAFAQENSVPKEDAFADQDSFGTGLSEEPPVNVGQSSNFEPFSETTDQGSIDSNVASNNASPVKDPFPSDQQPSEEPFAEPAEDLNAFNDTPSDFSDPAPEANVVDAFAPEESPFGGAEQEPAVKDAFANTSNDIPVQETPEFNLEENELFEETSTPSEFSQNQTEPGVMNEAPFDEEAEFADPPFEQEAGSDFADNNAPVQDAFGLEEPKELNLSTEINTAPFQDPQPSTLASEPRAKRPDPFAQSAEEYKVQAGDNLWRIANNIYGSGTYATALAQYNHQTLPDASKLKPGMILKTPAVKELERYQPGSQQNISLMEGGGTAKDPFAQKSGFFVNEETGEPFYKVQSNDTLTAISYRHLGRASRWIQIVALNKNEIKDPKSLKPGTVLRLPADARTVVLTSDSFESDRN</sequence>
<evidence type="ECO:0000259" key="3">
    <source>
        <dbReference type="PROSITE" id="PS51782"/>
    </source>
</evidence>
<keyword evidence="2" id="KW-0812">Transmembrane</keyword>
<dbReference type="KEGG" id="plon:Pla110_25900"/>
<evidence type="ECO:0000256" key="2">
    <source>
        <dbReference type="SAM" id="Phobius"/>
    </source>
</evidence>
<feature type="transmembrane region" description="Helical" evidence="2">
    <location>
        <begin position="7"/>
        <end position="24"/>
    </location>
</feature>